<keyword evidence="3" id="KW-1003">Cell membrane</keyword>
<dbReference type="GO" id="GO:0005886">
    <property type="term" value="C:plasma membrane"/>
    <property type="evidence" value="ECO:0007669"/>
    <property type="project" value="UniProtKB-SubCell"/>
</dbReference>
<dbReference type="Gene3D" id="1.10.3720.10">
    <property type="entry name" value="MetI-like"/>
    <property type="match status" value="1"/>
</dbReference>
<protein>
    <recommendedName>
        <fullName evidence="10">ABC transmembrane type-1 domain-containing protein</fullName>
    </recommendedName>
</protein>
<evidence type="ECO:0000256" key="6">
    <source>
        <dbReference type="ARBA" id="ARBA00023136"/>
    </source>
</evidence>
<dbReference type="InterPro" id="IPR035906">
    <property type="entry name" value="MetI-like_sf"/>
</dbReference>
<feature type="transmembrane region" description="Helical" evidence="7">
    <location>
        <begin position="58"/>
        <end position="80"/>
    </location>
</feature>
<keyword evidence="4 7" id="KW-0812">Transmembrane</keyword>
<comment type="subcellular location">
    <subcellularLocation>
        <location evidence="1">Cell membrane</location>
        <topology evidence="1">Multi-pass membrane protein</topology>
    </subcellularLocation>
</comment>
<name>A0A1E2SJ72_LEIXY</name>
<evidence type="ECO:0000256" key="2">
    <source>
        <dbReference type="ARBA" id="ARBA00022448"/>
    </source>
</evidence>
<dbReference type="AlphaFoldDB" id="A0A1E2SJ72"/>
<keyword evidence="5 7" id="KW-1133">Transmembrane helix</keyword>
<dbReference type="EMBL" id="LNZG01000026">
    <property type="protein sequence ID" value="ODA89905.1"/>
    <property type="molecule type" value="Genomic_DNA"/>
</dbReference>
<gene>
    <name evidence="8" type="ORF">ATY41_11870</name>
</gene>
<dbReference type="PANTHER" id="PTHR30193:SF37">
    <property type="entry name" value="INNER MEMBRANE ABC TRANSPORTER PERMEASE PROTEIN YCJO"/>
    <property type="match status" value="1"/>
</dbReference>
<evidence type="ECO:0000256" key="7">
    <source>
        <dbReference type="SAM" id="Phobius"/>
    </source>
</evidence>
<dbReference type="InterPro" id="IPR051393">
    <property type="entry name" value="ABC_transporter_permease"/>
</dbReference>
<evidence type="ECO:0008006" key="10">
    <source>
        <dbReference type="Google" id="ProtNLM"/>
    </source>
</evidence>
<evidence type="ECO:0000256" key="5">
    <source>
        <dbReference type="ARBA" id="ARBA00022989"/>
    </source>
</evidence>
<proteinExistence type="predicted"/>
<evidence type="ECO:0000256" key="3">
    <source>
        <dbReference type="ARBA" id="ARBA00022475"/>
    </source>
</evidence>
<sequence length="86" mass="9221">MMQSSILFLTVAETIAGLQTFAQIHIITSGGPSGGTTNFVYRLYQLAFGNGTPDFGRASVIAIVLVLLVAAITALQFRLFGRERTV</sequence>
<keyword evidence="6 7" id="KW-0472">Membrane</keyword>
<dbReference type="RefSeq" id="WP_050737819.1">
    <property type="nucleotide sequence ID" value="NZ_LNZG01000026.1"/>
</dbReference>
<evidence type="ECO:0000313" key="8">
    <source>
        <dbReference type="EMBL" id="ODA89905.1"/>
    </source>
</evidence>
<evidence type="ECO:0000313" key="9">
    <source>
        <dbReference type="Proteomes" id="UP000094426"/>
    </source>
</evidence>
<reference evidence="9" key="1">
    <citation type="submission" date="2015-11" db="EMBL/GenBank/DDBJ databases">
        <authorList>
            <person name="Wang J."/>
            <person name="Wang L."/>
            <person name="Wang F."/>
            <person name="Cao G."/>
        </authorList>
    </citation>
    <scope>NUCLEOTIDE SEQUENCE [LARGE SCALE GENOMIC DNA]</scope>
    <source>
        <strain evidence="9">gdw1</strain>
    </source>
</reference>
<dbReference type="SUPFAM" id="SSF161098">
    <property type="entry name" value="MetI-like"/>
    <property type="match status" value="1"/>
</dbReference>
<keyword evidence="2" id="KW-0813">Transport</keyword>
<accession>A0A1E2SJ72</accession>
<organism evidence="8 9">
    <name type="scientific">Leifsonia xyli subsp. xyli</name>
    <dbReference type="NCBI Taxonomy" id="59736"/>
    <lineage>
        <taxon>Bacteria</taxon>
        <taxon>Bacillati</taxon>
        <taxon>Actinomycetota</taxon>
        <taxon>Actinomycetes</taxon>
        <taxon>Micrococcales</taxon>
        <taxon>Microbacteriaceae</taxon>
        <taxon>Leifsonia</taxon>
    </lineage>
</organism>
<evidence type="ECO:0000256" key="1">
    <source>
        <dbReference type="ARBA" id="ARBA00004651"/>
    </source>
</evidence>
<evidence type="ECO:0000256" key="4">
    <source>
        <dbReference type="ARBA" id="ARBA00022692"/>
    </source>
</evidence>
<dbReference type="Proteomes" id="UP000094426">
    <property type="component" value="Unassembled WGS sequence"/>
</dbReference>
<comment type="caution">
    <text evidence="8">The sequence shown here is derived from an EMBL/GenBank/DDBJ whole genome shotgun (WGS) entry which is preliminary data.</text>
</comment>
<dbReference type="PANTHER" id="PTHR30193">
    <property type="entry name" value="ABC TRANSPORTER PERMEASE PROTEIN"/>
    <property type="match status" value="1"/>
</dbReference>